<dbReference type="InterPro" id="IPR051783">
    <property type="entry name" value="NAD(P)-dependent_oxidoreduct"/>
</dbReference>
<keyword evidence="3" id="KW-1185">Reference proteome</keyword>
<dbReference type="NCBIfam" id="TIGR03466">
    <property type="entry name" value="HpnA"/>
    <property type="match status" value="1"/>
</dbReference>
<proteinExistence type="predicted"/>
<evidence type="ECO:0000313" key="2">
    <source>
        <dbReference type="EMBL" id="QDH13954.1"/>
    </source>
</evidence>
<reference evidence="2 3" key="1">
    <citation type="submission" date="2019-03" db="EMBL/GenBank/DDBJ databases">
        <title>The complete genome sequence of Swingsia_sp. F3b2 LMG30590(T).</title>
        <authorList>
            <person name="Chua K.-O."/>
            <person name="Chan K.-G."/>
            <person name="See-Too W.-S."/>
        </authorList>
    </citation>
    <scope>NUCLEOTIDE SEQUENCE [LARGE SCALE GENOMIC DNA]</scope>
    <source>
        <strain evidence="2 3">F3b2</strain>
    </source>
</reference>
<dbReference type="AlphaFoldDB" id="A0A4Y6U9S2"/>
<gene>
    <name evidence="2" type="ORF">E3E12_06905</name>
</gene>
<dbReference type="GO" id="GO:0004029">
    <property type="term" value="F:aldehyde dehydrogenase (NAD+) activity"/>
    <property type="evidence" value="ECO:0007669"/>
    <property type="project" value="TreeGrafter"/>
</dbReference>
<dbReference type="Proteomes" id="UP000318709">
    <property type="component" value="Chromosome"/>
</dbReference>
<dbReference type="PANTHER" id="PTHR48079">
    <property type="entry name" value="PROTEIN YEEZ"/>
    <property type="match status" value="1"/>
</dbReference>
<dbReference type="Pfam" id="PF01370">
    <property type="entry name" value="Epimerase"/>
    <property type="match status" value="1"/>
</dbReference>
<dbReference type="Gene3D" id="3.40.50.720">
    <property type="entry name" value="NAD(P)-binding Rossmann-like Domain"/>
    <property type="match status" value="1"/>
</dbReference>
<protein>
    <submittedName>
        <fullName evidence="2">NAD-dependent epimerase/dehydratase family protein</fullName>
    </submittedName>
</protein>
<dbReference type="SUPFAM" id="SSF51735">
    <property type="entry name" value="NAD(P)-binding Rossmann-fold domains"/>
    <property type="match status" value="1"/>
</dbReference>
<organism evidence="2 3">
    <name type="scientific">Formicincola oecophyllae</name>
    <dbReference type="NCBI Taxonomy" id="2558361"/>
    <lineage>
        <taxon>Bacteria</taxon>
        <taxon>Pseudomonadati</taxon>
        <taxon>Pseudomonadota</taxon>
        <taxon>Alphaproteobacteria</taxon>
        <taxon>Acetobacterales</taxon>
        <taxon>Acetobacteraceae</taxon>
        <taxon>Formicincola</taxon>
    </lineage>
</organism>
<dbReference type="InterPro" id="IPR017829">
    <property type="entry name" value="Hopanoid-assoc_sugar_epimerase"/>
</dbReference>
<dbReference type="KEGG" id="swf:E3E12_06905"/>
<accession>A0A4Y6U9S2</accession>
<dbReference type="EMBL" id="CP038231">
    <property type="protein sequence ID" value="QDH13954.1"/>
    <property type="molecule type" value="Genomic_DNA"/>
</dbReference>
<feature type="domain" description="NAD-dependent epimerase/dehydratase" evidence="1">
    <location>
        <begin position="11"/>
        <end position="238"/>
    </location>
</feature>
<dbReference type="PANTHER" id="PTHR48079:SF6">
    <property type="entry name" value="NAD(P)-BINDING DOMAIN-CONTAINING PROTEIN-RELATED"/>
    <property type="match status" value="1"/>
</dbReference>
<name>A0A4Y6U9S2_9PROT</name>
<dbReference type="GO" id="GO:0005737">
    <property type="term" value="C:cytoplasm"/>
    <property type="evidence" value="ECO:0007669"/>
    <property type="project" value="TreeGrafter"/>
</dbReference>
<evidence type="ECO:0000259" key="1">
    <source>
        <dbReference type="Pfam" id="PF01370"/>
    </source>
</evidence>
<dbReference type="RefSeq" id="WP_141443662.1">
    <property type="nucleotide sequence ID" value="NZ_CP038231.1"/>
</dbReference>
<dbReference type="OrthoDB" id="9801785at2"/>
<dbReference type="InterPro" id="IPR036291">
    <property type="entry name" value="NAD(P)-bd_dom_sf"/>
</dbReference>
<dbReference type="InterPro" id="IPR001509">
    <property type="entry name" value="Epimerase_deHydtase"/>
</dbReference>
<evidence type="ECO:0000313" key="3">
    <source>
        <dbReference type="Proteomes" id="UP000318709"/>
    </source>
</evidence>
<sequence>MTVHTAKGTTLLTGGTGFVGSAVARKLLARGHKVRVLTRPQSDLTNLQGLDVEVVHGDLSSQAGLPESVFESVGGLFHVAADYRLWVPNPEAMMEANVAGTERLMRQAQAAGVGRIVYCSSVAALATAHDGVPAKESDPISEDKVVGAYKKSKYRAERAVLRMAREEGLPAVVVNPSTPIGPRDIKPTPTGKMIWDCMRGRMPAYVDTGLNVVHVDDVAEGHLLAFEKGRVGENYILGGQNIWLRDLFAMIASMVGRPAPKVRLPRWALYPLALGCEGAAHAFGIQPMVTREMLAMSRKLMFFTSRKAYDELGYRPRTAQAAVAAAVQAFAAQGGMALPSSGAKPTGAGRQAD</sequence>